<accession>A0A060UUW7</accession>
<name>A0A060UUW7_9PROT</name>
<dbReference type="AlphaFoldDB" id="A0A060UUW7"/>
<reference evidence="2 5" key="4">
    <citation type="submission" date="2020-07" db="EMBL/GenBank/DDBJ databases">
        <title>Complete genome sequence analysis of Acidithiobacillus ferrivorans XJFY6S-08 reveals extreme environmental adaptation to alpine acid mine drainage.</title>
        <authorList>
            <person name="Yan L."/>
            <person name="Ni Y."/>
        </authorList>
    </citation>
    <scope>NUCLEOTIDE SEQUENCE [LARGE SCALE GENOMIC DNA]</scope>
    <source>
        <strain evidence="2 5">XJFY6S-08</strain>
    </source>
</reference>
<dbReference type="Proteomes" id="UP000595420">
    <property type="component" value="Chromosome"/>
</dbReference>
<dbReference type="Proteomes" id="UP000193925">
    <property type="component" value="Chromosome AFERRI"/>
</dbReference>
<evidence type="ECO:0000313" key="1">
    <source>
        <dbReference type="EMBL" id="CDQ10364.1"/>
    </source>
</evidence>
<dbReference type="EMBL" id="CCCS020000035">
    <property type="protein sequence ID" value="CDQ10364.1"/>
    <property type="molecule type" value="Genomic_DNA"/>
</dbReference>
<reference evidence="3 4" key="3">
    <citation type="submission" date="2017-03" db="EMBL/GenBank/DDBJ databases">
        <authorList>
            <person name="Regsiter A."/>
            <person name="William W."/>
        </authorList>
    </citation>
    <scope>NUCLEOTIDE SEQUENCE [LARGE SCALE GENOMIC DNA]</scope>
    <source>
        <strain evidence="3">PRJEB5721</strain>
    </source>
</reference>
<dbReference type="EMBL" id="CP059488">
    <property type="protein sequence ID" value="QQD73976.1"/>
    <property type="molecule type" value="Genomic_DNA"/>
</dbReference>
<evidence type="ECO:0000313" key="3">
    <source>
        <dbReference type="EMBL" id="SMH64391.1"/>
    </source>
</evidence>
<organism evidence="1">
    <name type="scientific">Acidithiobacillus ferrivorans</name>
    <dbReference type="NCBI Taxonomy" id="160808"/>
    <lineage>
        <taxon>Bacteria</taxon>
        <taxon>Pseudomonadati</taxon>
        <taxon>Pseudomonadota</taxon>
        <taxon>Acidithiobacillia</taxon>
        <taxon>Acidithiobacillales</taxon>
        <taxon>Acidithiobacillaceae</taxon>
        <taxon>Acidithiobacillus</taxon>
    </lineage>
</organism>
<evidence type="ECO:0000313" key="2">
    <source>
        <dbReference type="EMBL" id="QQD73976.1"/>
    </source>
</evidence>
<reference evidence="1" key="1">
    <citation type="submission" date="2014-03" db="EMBL/GenBank/DDBJ databases">
        <authorList>
            <person name="Genoscope - CEA"/>
        </authorList>
    </citation>
    <scope>NUCLEOTIDE SEQUENCE [LARGE SCALE GENOMIC DNA]</scope>
    <source>
        <strain evidence="1">CF27</strain>
    </source>
</reference>
<gene>
    <name evidence="3" type="ORF">AFERRI_10424</name>
    <name evidence="1" type="ORF">AFERRI_400145</name>
    <name evidence="2" type="ORF">H2515_07075</name>
</gene>
<dbReference type="RefSeq" id="WP_157111309.1">
    <property type="nucleotide sequence ID" value="NZ_CP059488.1"/>
</dbReference>
<proteinExistence type="predicted"/>
<evidence type="ECO:0000313" key="5">
    <source>
        <dbReference type="Proteomes" id="UP000595420"/>
    </source>
</evidence>
<reference evidence="1" key="2">
    <citation type="submission" date="2014-07" db="EMBL/GenBank/DDBJ databases">
        <title>Initial genome analysis of the psychrotolerant acidophile Acidithiobacillus ferrivorans CF27: insights into iron and sulfur oxidation pathways and into biofilm formation.</title>
        <authorList>
            <person name="Talla E."/>
            <person name="Hedrich S."/>
            <person name="Mangenot S."/>
            <person name="Ji B."/>
            <person name="Johnson D.B."/>
            <person name="Barbe V."/>
            <person name="Bonnefoy V."/>
        </authorList>
    </citation>
    <scope>NUCLEOTIDE SEQUENCE [LARGE SCALE GENOMIC DNA]</scope>
    <source>
        <strain evidence="1">CF27</strain>
    </source>
</reference>
<keyword evidence="4" id="KW-1185">Reference proteome</keyword>
<sequence length="65" mass="7483">MKDRNAPIRIKQFGKEGSRQRKAVLAEAKEFAARQHAAARVVSPRWTPSTEWSRIYNPNVVSYLL</sequence>
<evidence type="ECO:0000313" key="4">
    <source>
        <dbReference type="Proteomes" id="UP000193925"/>
    </source>
</evidence>
<protein>
    <submittedName>
        <fullName evidence="1">Uncharacterized protein</fullName>
    </submittedName>
</protein>
<dbReference type="EMBL" id="LT841305">
    <property type="protein sequence ID" value="SMH64391.1"/>
    <property type="molecule type" value="Genomic_DNA"/>
</dbReference>